<gene>
    <name evidence="4" type="ORF">C798_22365</name>
</gene>
<keyword evidence="1" id="KW-0472">Membrane</keyword>
<dbReference type="GO" id="GO:0050528">
    <property type="term" value="F:acyloxyacyl hydrolase activity"/>
    <property type="evidence" value="ECO:0007669"/>
    <property type="project" value="UniProtKB-EC"/>
</dbReference>
<dbReference type="InterPro" id="IPR018550">
    <property type="entry name" value="Lipid-A_deacylase-rel"/>
</dbReference>
<name>A0A6M3ZWZ7_9BURK</name>
<protein>
    <recommendedName>
        <fullName evidence="1">Lipid A deacylase</fullName>
        <ecNumber evidence="1">3.1.1.77</ecNumber>
    </recommendedName>
    <alternativeName>
        <fullName evidence="1">LPS 3-O-deacylase</fullName>
    </alternativeName>
    <alternativeName>
        <fullName evidence="1">Outer membrane enzyme</fullName>
    </alternativeName>
</protein>
<keyword evidence="1" id="KW-0998">Cell outer membrane</keyword>
<dbReference type="EC" id="3.1.1.77" evidence="1"/>
<evidence type="ECO:0000256" key="2">
    <source>
        <dbReference type="PIRSR" id="PIRSR029681-2"/>
    </source>
</evidence>
<comment type="function">
    <text evidence="1">Has lipid A 3-O-deacylase activity. Hydrolyzes the ester bond at the 3 position of lipid A, a bioactive component of lipopolysaccharide (LPS), thereby releasing the primary fatty acyl moiety.</text>
</comment>
<reference evidence="4 5" key="1">
    <citation type="journal article" date="2012" name="J. Bacteriol.">
        <title>Genome sequence of the pathogenic Herbaspirillum seropedicae strain Os34, isolated from rice roots.</title>
        <authorList>
            <person name="Ye W."/>
            <person name="Ye S."/>
            <person name="Liu J."/>
            <person name="Chang S."/>
            <person name="Chen M."/>
            <person name="Zhu B."/>
            <person name="Guo L."/>
            <person name="An Q."/>
        </authorList>
    </citation>
    <scope>NUCLEOTIDE SEQUENCE [LARGE SCALE GENOMIC DNA]</scope>
    <source>
        <strain evidence="4 5">Os34</strain>
    </source>
</reference>
<feature type="chain" id="PRO_5026825729" description="Lipid A deacylase" evidence="3">
    <location>
        <begin position="28"/>
        <end position="186"/>
    </location>
</feature>
<dbReference type="PIRSF" id="PIRSF029681">
    <property type="entry name" value="PagL"/>
    <property type="match status" value="1"/>
</dbReference>
<dbReference type="SUPFAM" id="SSF56925">
    <property type="entry name" value="OMPA-like"/>
    <property type="match status" value="1"/>
</dbReference>
<comment type="similarity">
    <text evidence="1">Belongs to the PagL family.</text>
</comment>
<evidence type="ECO:0000256" key="1">
    <source>
        <dbReference type="PIRNR" id="PIRNR029681"/>
    </source>
</evidence>
<dbReference type="Proteomes" id="UP000501648">
    <property type="component" value="Chromosome"/>
</dbReference>
<dbReference type="GO" id="GO:0009279">
    <property type="term" value="C:cell outer membrane"/>
    <property type="evidence" value="ECO:0007669"/>
    <property type="project" value="UniProtKB-SubCell"/>
</dbReference>
<keyword evidence="1 4" id="KW-0378">Hydrolase</keyword>
<evidence type="ECO:0000313" key="5">
    <source>
        <dbReference type="Proteomes" id="UP000501648"/>
    </source>
</evidence>
<comment type="subunit">
    <text evidence="1">Homodimer.</text>
</comment>
<evidence type="ECO:0000256" key="3">
    <source>
        <dbReference type="SAM" id="SignalP"/>
    </source>
</evidence>
<comment type="subcellular location">
    <subcellularLocation>
        <location evidence="1">Cell outer membrane</location>
        <topology evidence="1">Multi-pass membrane protein</topology>
    </subcellularLocation>
</comment>
<evidence type="ECO:0000313" key="4">
    <source>
        <dbReference type="EMBL" id="QJQ02871.1"/>
    </source>
</evidence>
<dbReference type="AlphaFoldDB" id="A0A6M3ZWZ7"/>
<sequence>MTKMKSLVAKIAFAGVAAFAIQSPSYAFGLDGMSLEYGTGNSTQLARLGAQFNWGPNWNFWQSNGTHIGGYWDLSLANWRMNHYNKTNDSANLVDLGLTPVLRFQRDDGKGFYGEAGIGVHLFSKLYRNNDKVLSTAFQFGDHVGAGYVFSNGLDLGIRLQHFSNGGIKQPNGGVNFAVARVAYKF</sequence>
<dbReference type="Pfam" id="PF09411">
    <property type="entry name" value="PagL"/>
    <property type="match status" value="1"/>
</dbReference>
<dbReference type="RefSeq" id="WP_017452458.1">
    <property type="nucleotide sequence ID" value="NZ_CP008956.1"/>
</dbReference>
<comment type="catalytic activity">
    <reaction evidence="1">
        <text>a 3-(acyloxy)acyl derivative of bacterial toxin + H2O = a 3-hydroxyacyl derivative of bacterial toxin + a fatty acid + H(+)</text>
        <dbReference type="Rhea" id="RHEA:12032"/>
        <dbReference type="ChEBI" id="CHEBI:15377"/>
        <dbReference type="ChEBI" id="CHEBI:15378"/>
        <dbReference type="ChEBI" id="CHEBI:28868"/>
        <dbReference type="ChEBI" id="CHEBI:136853"/>
        <dbReference type="ChEBI" id="CHEBI:140675"/>
        <dbReference type="EC" id="3.1.1.77"/>
    </reaction>
</comment>
<dbReference type="InterPro" id="IPR011250">
    <property type="entry name" value="OMP/PagP_B-barrel"/>
</dbReference>
<proteinExistence type="inferred from homology"/>
<accession>A0A6M3ZWZ7</accession>
<dbReference type="EMBL" id="CP008956">
    <property type="protein sequence ID" value="QJQ02871.1"/>
    <property type="molecule type" value="Genomic_DNA"/>
</dbReference>
<keyword evidence="3" id="KW-0732">Signal</keyword>
<feature type="signal peptide" evidence="3">
    <location>
        <begin position="1"/>
        <end position="27"/>
    </location>
</feature>
<organism evidence="4 5">
    <name type="scientific">Herbaspirillum rubrisubalbicans Os34</name>
    <dbReference type="NCBI Taxonomy" id="1235827"/>
    <lineage>
        <taxon>Bacteria</taxon>
        <taxon>Pseudomonadati</taxon>
        <taxon>Pseudomonadota</taxon>
        <taxon>Betaproteobacteria</taxon>
        <taxon>Burkholderiales</taxon>
        <taxon>Oxalobacteraceae</taxon>
        <taxon>Herbaspirillum</taxon>
    </lineage>
</organism>
<feature type="site" description="Critical for activity" evidence="2">
    <location>
        <position position="165"/>
    </location>
</feature>
<dbReference type="Gene3D" id="2.40.160.20">
    <property type="match status" value="1"/>
</dbReference>